<protein>
    <submittedName>
        <fullName evidence="1">Uncharacterized protein</fullName>
    </submittedName>
</protein>
<dbReference type="EMBL" id="JAPDRQ010000393">
    <property type="protein sequence ID" value="KAJ9650056.1"/>
    <property type="molecule type" value="Genomic_DNA"/>
</dbReference>
<proteinExistence type="predicted"/>
<organism evidence="1 2">
    <name type="scientific">Neophaeococcomyces mojaviensis</name>
    <dbReference type="NCBI Taxonomy" id="3383035"/>
    <lineage>
        <taxon>Eukaryota</taxon>
        <taxon>Fungi</taxon>
        <taxon>Dikarya</taxon>
        <taxon>Ascomycota</taxon>
        <taxon>Pezizomycotina</taxon>
        <taxon>Eurotiomycetes</taxon>
        <taxon>Chaetothyriomycetidae</taxon>
        <taxon>Chaetothyriales</taxon>
        <taxon>Chaetothyriales incertae sedis</taxon>
        <taxon>Neophaeococcomyces</taxon>
    </lineage>
</organism>
<evidence type="ECO:0000313" key="2">
    <source>
        <dbReference type="Proteomes" id="UP001172386"/>
    </source>
</evidence>
<sequence length="1523" mass="173223">MAILCMIAKSHNTHEQTWQVELWDHNNRSIAQSAVVTTNFTEIQRAEVDWYWTKYVGNDPFNEHRANETAHLLATLGNSLWRDIADAVEDVLARRPASQDNRRLVVELHVIGEGCKNSIHLLPWEALESEPRVCKQKQDITFVVSRAIQAAPEHLEVPDTRTRPAQHKLHVLFVAARPSRSSDIAYRAVSRNILALRDVLPEQVEFEFARPGTWSALRKTLQDFGPGYFDIVHFDMHGSFTGKQKDGRRACLEFVSSDFHSSSASKPVRKNAKQLGDLIEQYQISGVVLNACDSAYIGEEVALNFAASLIQNGTKNVVAMSHKVSEQTVALFMVPFYHTLISTRNWAESVYQGRHRLSTRKARNARYGIKLDCYDSCVPVHYIRFKETNEGDQALAETSSFPATVHHAQFTPDLQETGTKVIEIPDTYSLASSRCRDIDILRLEGLLVDRSLILVSGEAGSGKTALARYLECWWRDTRYASKVSYRSVMGSENDWFLQQLEQLEQESASLDSSISPNVSTSSKDSELYIIDDFLLPMTQNDEFKDGYKKSFPKQLVRLLQIYKESKTKKFLLFTASEPLQIQCDELTIFHYELAQPDALEYGQMISHYLSLTGTAGTISTNDRVDLEEALARAGGHVAFCESMLRMMSAEKLDFKEFLERSSGPVRMQSWYDACLHGRPLNVRTISSYETTWFMNLRNALRTLATMDQPGYCFVLSLAAFDRQIPADMTLWTAFLAQICFIPGLKDEVEVILHEQLLIYLPQFRQESLRIEWQQRWSRYREQLKTLGVIRELPLQVVQGQSTTQHQYLRLNPLLPVLLRQELSTQQIIVPEQAFSALRDILWLWYEKWVVDVGDKKIATPSEARTLQLHIEINENNLQSVILCGIERPDFSLRTMSTVNLAIQYLFSYNSSISRLRLRLWVNVLHQLLNRYESCNLEAVDWFKQSISFRTTFFIQTMSVVVILMQLTESLDRQQAACEVAKRTTHLTKKFGSSLPSETISIWTFPARCFLVEHDTTAQAADSAADMLSSNFDLDKYSGNKDFGRIMAETFVRLAMARLISVWNAQRSQIPRGHRLPLILLKGTADTEKWFDGLDSLNSNFFKSKSVLSWARSFIKQTLHGGNSAQHPTASDPELEADLSTHFEPLSAGYTKVKISLIQEYGNRKDEAGPVVGASGARLQNDLDVARHLGDLQLQEEILCQLFQIACDSQDISLAVKLDEEITSVSTSLCEAEIFDLQSSEVRKARREFLIGLAMRDEDGNFGAEEHRNITRAVASLLNARRRLLQLGYDQSTKILVEINATLTVVGLASYFEETSSNAVLPLEVWLSSMFDALRVTLTDPSAQVPFFHGDRPLVYLSVVYYLWRSSLNTLGLLGLFCATKIFKLKGEETDMLNVHAWERGIALALDWDNKEVGRFMKELDKSLRDVPELFIFPENPEKEEIVLRLDTEQRQVVKEAATIMVRKKTDDIDFICWKKSARGLWANEAGSTQNRSWTHSGVATLSDRSKPQDKVISGLVWLATSKW</sequence>
<dbReference type="Proteomes" id="UP001172386">
    <property type="component" value="Unassembled WGS sequence"/>
</dbReference>
<name>A0ACC2ZR61_9EURO</name>
<keyword evidence="2" id="KW-1185">Reference proteome</keyword>
<reference evidence="1" key="1">
    <citation type="submission" date="2022-10" db="EMBL/GenBank/DDBJ databases">
        <title>Culturing micro-colonial fungi from biological soil crusts in the Mojave desert and describing Neophaeococcomyces mojavensis, and introducing the new genera and species Taxawa tesnikishii.</title>
        <authorList>
            <person name="Kurbessoian T."/>
            <person name="Stajich J.E."/>
        </authorList>
    </citation>
    <scope>NUCLEOTIDE SEQUENCE</scope>
    <source>
        <strain evidence="1">JES_112</strain>
    </source>
</reference>
<gene>
    <name evidence="1" type="ORF">H2198_010626</name>
</gene>
<accession>A0ACC2ZR61</accession>
<comment type="caution">
    <text evidence="1">The sequence shown here is derived from an EMBL/GenBank/DDBJ whole genome shotgun (WGS) entry which is preliminary data.</text>
</comment>
<evidence type="ECO:0000313" key="1">
    <source>
        <dbReference type="EMBL" id="KAJ9650056.1"/>
    </source>
</evidence>